<evidence type="ECO:0000259" key="2">
    <source>
        <dbReference type="Pfam" id="PF03732"/>
    </source>
</evidence>
<evidence type="ECO:0000256" key="1">
    <source>
        <dbReference type="SAM" id="MobiDB-lite"/>
    </source>
</evidence>
<evidence type="ECO:0000313" key="4">
    <source>
        <dbReference type="Proteomes" id="UP001231189"/>
    </source>
</evidence>
<sequence>MKGYSRLCGAENTREKELSGGQESAEIPSGGEIDAIVTDIELDIITITINIISTIITAVITAGHLADACKGYNHNESFIETACQHLLLLVGIDILTYRRYYDTPPILVGHHFSNGGKFPKNGRVIEFASHRVYFGTVPERQYLSLVLVAPDPPRSAARGLRNGYAADSMEVLMAAVGDAGKEAAAEGVGQTKSTRPAKPPTERDEIVGGTSTAPPETPLQAAMSVLATPIAQNIDPAAAQAELEAQRQKLLSGGADIIKAQRELNLTLRIERVGVYRNPLGERVGERCLPDQDARHRLDRVHLSEIIEAEGPPGPKCFGPRIMREEPPVRNFQLPRDTKTYDGTTKPEDWLADYVTAVYVAGGGGIATGGGNRRWAVRIIPSFLVGPTRIWLNNLPKGSVNGWLDFEEAFVRNFSSTYRRPNRPQQLALCQQRANETDRDYLTRWNSIRNSCEGVIEAQAIAWFCNGCR</sequence>
<keyword evidence="4" id="KW-1185">Reference proteome</keyword>
<dbReference type="PANTHER" id="PTHR33223:SF8">
    <property type="entry name" value="OS04G0172440 PROTEIN"/>
    <property type="match status" value="1"/>
</dbReference>
<proteinExistence type="predicted"/>
<dbReference type="InterPro" id="IPR005162">
    <property type="entry name" value="Retrotrans_gag_dom"/>
</dbReference>
<accession>A0AAD8WPJ0</accession>
<dbReference type="AlphaFoldDB" id="A0AAD8WPJ0"/>
<organism evidence="3 4">
    <name type="scientific">Lolium multiflorum</name>
    <name type="common">Italian ryegrass</name>
    <name type="synonym">Lolium perenne subsp. multiflorum</name>
    <dbReference type="NCBI Taxonomy" id="4521"/>
    <lineage>
        <taxon>Eukaryota</taxon>
        <taxon>Viridiplantae</taxon>
        <taxon>Streptophyta</taxon>
        <taxon>Embryophyta</taxon>
        <taxon>Tracheophyta</taxon>
        <taxon>Spermatophyta</taxon>
        <taxon>Magnoliopsida</taxon>
        <taxon>Liliopsida</taxon>
        <taxon>Poales</taxon>
        <taxon>Poaceae</taxon>
        <taxon>BOP clade</taxon>
        <taxon>Pooideae</taxon>
        <taxon>Poodae</taxon>
        <taxon>Poeae</taxon>
        <taxon>Poeae Chloroplast Group 2 (Poeae type)</taxon>
        <taxon>Loliodinae</taxon>
        <taxon>Loliinae</taxon>
        <taxon>Lolium</taxon>
    </lineage>
</organism>
<name>A0AAD8WPJ0_LOLMU</name>
<protein>
    <recommendedName>
        <fullName evidence="2">Retrotransposon gag domain-containing protein</fullName>
    </recommendedName>
</protein>
<feature type="region of interest" description="Disordered" evidence="1">
    <location>
        <begin position="184"/>
        <end position="215"/>
    </location>
</feature>
<gene>
    <name evidence="3" type="ORF">QYE76_055519</name>
</gene>
<feature type="domain" description="Retrotransposon gag" evidence="2">
    <location>
        <begin position="379"/>
        <end position="467"/>
    </location>
</feature>
<dbReference type="EMBL" id="JAUUTY010000003">
    <property type="protein sequence ID" value="KAK1667360.1"/>
    <property type="molecule type" value="Genomic_DNA"/>
</dbReference>
<reference evidence="3" key="1">
    <citation type="submission" date="2023-07" db="EMBL/GenBank/DDBJ databases">
        <title>A chromosome-level genome assembly of Lolium multiflorum.</title>
        <authorList>
            <person name="Chen Y."/>
            <person name="Copetti D."/>
            <person name="Kolliker R."/>
            <person name="Studer B."/>
        </authorList>
    </citation>
    <scope>NUCLEOTIDE SEQUENCE</scope>
    <source>
        <strain evidence="3">02402/16</strain>
        <tissue evidence="3">Leaf</tissue>
    </source>
</reference>
<dbReference type="Pfam" id="PF03732">
    <property type="entry name" value="Retrotrans_gag"/>
    <property type="match status" value="1"/>
</dbReference>
<dbReference type="Proteomes" id="UP001231189">
    <property type="component" value="Unassembled WGS sequence"/>
</dbReference>
<evidence type="ECO:0000313" key="3">
    <source>
        <dbReference type="EMBL" id="KAK1667360.1"/>
    </source>
</evidence>
<dbReference type="PANTHER" id="PTHR33223">
    <property type="entry name" value="CCHC-TYPE DOMAIN-CONTAINING PROTEIN"/>
    <property type="match status" value="1"/>
</dbReference>
<comment type="caution">
    <text evidence="3">The sequence shown here is derived from an EMBL/GenBank/DDBJ whole genome shotgun (WGS) entry which is preliminary data.</text>
</comment>